<keyword evidence="2" id="KW-1185">Reference proteome</keyword>
<evidence type="ECO:0000313" key="1">
    <source>
        <dbReference type="EMBL" id="OXU18685.1"/>
    </source>
</evidence>
<name>A0A232EK14_9HYME</name>
<dbReference type="AlphaFoldDB" id="A0A232EK14"/>
<reference evidence="1 2" key="1">
    <citation type="journal article" date="2017" name="Curr. Biol.">
        <title>The Evolution of Venom by Co-option of Single-Copy Genes.</title>
        <authorList>
            <person name="Martinson E.O."/>
            <person name="Mrinalini"/>
            <person name="Kelkar Y.D."/>
            <person name="Chang C.H."/>
            <person name="Werren J.H."/>
        </authorList>
    </citation>
    <scope>NUCLEOTIDE SEQUENCE [LARGE SCALE GENOMIC DNA]</scope>
    <source>
        <strain evidence="1 2">Alberta</strain>
        <tissue evidence="1">Whole body</tissue>
    </source>
</reference>
<sequence>MLTRRYIRVLRPRKPPSKKSRQNILLIFRGTLGDDVDTGFPGHQVPKGALPSRYSCSATLKTPE</sequence>
<dbReference type="EMBL" id="NNAY01003902">
    <property type="protein sequence ID" value="OXU18685.1"/>
    <property type="molecule type" value="Genomic_DNA"/>
</dbReference>
<organism evidence="1 2">
    <name type="scientific">Trichomalopsis sarcophagae</name>
    <dbReference type="NCBI Taxonomy" id="543379"/>
    <lineage>
        <taxon>Eukaryota</taxon>
        <taxon>Metazoa</taxon>
        <taxon>Ecdysozoa</taxon>
        <taxon>Arthropoda</taxon>
        <taxon>Hexapoda</taxon>
        <taxon>Insecta</taxon>
        <taxon>Pterygota</taxon>
        <taxon>Neoptera</taxon>
        <taxon>Endopterygota</taxon>
        <taxon>Hymenoptera</taxon>
        <taxon>Apocrita</taxon>
        <taxon>Proctotrupomorpha</taxon>
        <taxon>Chalcidoidea</taxon>
        <taxon>Pteromalidae</taxon>
        <taxon>Pteromalinae</taxon>
        <taxon>Trichomalopsis</taxon>
    </lineage>
</organism>
<evidence type="ECO:0000313" key="2">
    <source>
        <dbReference type="Proteomes" id="UP000215335"/>
    </source>
</evidence>
<proteinExistence type="predicted"/>
<dbReference type="Proteomes" id="UP000215335">
    <property type="component" value="Unassembled WGS sequence"/>
</dbReference>
<comment type="caution">
    <text evidence="1">The sequence shown here is derived from an EMBL/GenBank/DDBJ whole genome shotgun (WGS) entry which is preliminary data.</text>
</comment>
<protein>
    <submittedName>
        <fullName evidence="1">Uncharacterized protein</fullName>
    </submittedName>
</protein>
<accession>A0A232EK14</accession>
<gene>
    <name evidence="1" type="ORF">TSAR_001569</name>
</gene>